<reference evidence="1 2" key="1">
    <citation type="submission" date="2019-01" db="EMBL/GenBank/DDBJ databases">
        <title>Nocardioides guangzhouensis sp. nov., an actinobacterium isolated from soil.</title>
        <authorList>
            <person name="Fu Y."/>
            <person name="Cai Y."/>
            <person name="Lin Z."/>
            <person name="Chen P."/>
        </authorList>
    </citation>
    <scope>NUCLEOTIDE SEQUENCE [LARGE SCALE GENOMIC DNA]</scope>
    <source>
        <strain evidence="1 2">130</strain>
    </source>
</reference>
<dbReference type="CDD" id="cd01983">
    <property type="entry name" value="SIMIBI"/>
    <property type="match status" value="1"/>
</dbReference>
<name>A0A4Q4ZDD5_9ACTN</name>
<gene>
    <name evidence="1" type="ORF">EKO23_10520</name>
</gene>
<evidence type="ECO:0000313" key="1">
    <source>
        <dbReference type="EMBL" id="RYP86047.1"/>
    </source>
</evidence>
<dbReference type="EMBL" id="SDKM01000013">
    <property type="protein sequence ID" value="RYP86047.1"/>
    <property type="molecule type" value="Genomic_DNA"/>
</dbReference>
<dbReference type="Gene3D" id="3.40.50.300">
    <property type="entry name" value="P-loop containing nucleotide triphosphate hydrolases"/>
    <property type="match status" value="1"/>
</dbReference>
<dbReference type="RefSeq" id="WP_134716960.1">
    <property type="nucleotide sequence ID" value="NZ_SDKM01000013.1"/>
</dbReference>
<comment type="caution">
    <text evidence="1">The sequence shown here is derived from an EMBL/GenBank/DDBJ whole genome shotgun (WGS) entry which is preliminary data.</text>
</comment>
<dbReference type="OrthoDB" id="3237545at2"/>
<protein>
    <submittedName>
        <fullName evidence="1">4-amino-4-deoxy-L-arabinose transferase</fullName>
    </submittedName>
</protein>
<proteinExistence type="predicted"/>
<dbReference type="Proteomes" id="UP000295198">
    <property type="component" value="Unassembled WGS sequence"/>
</dbReference>
<dbReference type="AlphaFoldDB" id="A0A4Q4ZDD5"/>
<organism evidence="1 2">
    <name type="scientific">Nocardioides guangzhouensis</name>
    <dbReference type="NCBI Taxonomy" id="2497878"/>
    <lineage>
        <taxon>Bacteria</taxon>
        <taxon>Bacillati</taxon>
        <taxon>Actinomycetota</taxon>
        <taxon>Actinomycetes</taxon>
        <taxon>Propionibacteriales</taxon>
        <taxon>Nocardioidaceae</taxon>
        <taxon>Nocardioides</taxon>
    </lineage>
</organism>
<keyword evidence="1" id="KW-0808">Transferase</keyword>
<keyword evidence="2" id="KW-1185">Reference proteome</keyword>
<dbReference type="InterPro" id="IPR027417">
    <property type="entry name" value="P-loop_NTPase"/>
</dbReference>
<accession>A0A4Q4ZDD5</accession>
<sequence length="193" mass="20880">MTAPVTSARAILDRARSRAPTLGSGRLVCVDGPAGSGKTTLADALAEVAAEEGGPPTVVHTDELLQGWRGLPGLAATLDDVLRPLAAGRPGSWRRWDWLADDWAERHPVPPGGLLVLEGVGSWARRIADLVTVLVWVEAPRDLRFERGMARDGEQMRAHWQQWMVDEDVLHAAEGTRDHADVVVDAVGRPVAR</sequence>
<dbReference type="GO" id="GO:0016740">
    <property type="term" value="F:transferase activity"/>
    <property type="evidence" value="ECO:0007669"/>
    <property type="project" value="UniProtKB-KW"/>
</dbReference>
<dbReference type="SUPFAM" id="SSF52540">
    <property type="entry name" value="P-loop containing nucleoside triphosphate hydrolases"/>
    <property type="match status" value="1"/>
</dbReference>
<evidence type="ECO:0000313" key="2">
    <source>
        <dbReference type="Proteomes" id="UP000295198"/>
    </source>
</evidence>